<name>A0A425Y790_9BACT</name>
<dbReference type="InterPro" id="IPR011123">
    <property type="entry name" value="Y_Y_Y"/>
</dbReference>
<dbReference type="Proteomes" id="UP000285794">
    <property type="component" value="Unassembled WGS sequence"/>
</dbReference>
<keyword evidence="1" id="KW-0472">Membrane</keyword>
<dbReference type="SUPFAM" id="SSF55874">
    <property type="entry name" value="ATPase domain of HSP90 chaperone/DNA topoisomerase II/histidine kinase"/>
    <property type="match status" value="1"/>
</dbReference>
<sequence>MLRKILTKHISVILLILLSTYISGASSRFQSTFTLNDGLPSDNIHQIFCDSRNIVWIATDAGFFEFDGGKIIIRKELQELYGERILSICEDSDTNLWLTVANLGLCYYDGYTIRIYSHEDLGLKNGIQTVYFNKMLNKLLLGTKEGVYKVSIANKEKLELTPLETNNTINITGFVNNNNKLLAISDKFQKIFECNFIKNQLDFLKRDDYLPIIAFNQFNTSQLKNDLALNNEAFKIRNHEDGEIECEIIQVSQAKDEKFYLVRYFIAGIEHRRVLRVFDNQIEDFSTSNNIEDVFVQSIFVNKGENNIWLGTRNRGILHFQNSMFQYFDASYFHLEDLTIVDIETDKNGYIYIATNNEIIYFKENKVQKRIPTSKLCTIIKGYKTAVCEQKIHIYDILNNGDSKLWLATNMGFYTLNLKNDEINFLGISPAENFEFTDNNELCCIWNNEFIVFSGENYQHQIFSHIITESTEIEVSKITSNKNEIWFSTKQVGLFRYESNRIEQFTKENSKIHNIINDFLILPDGNMIAGGNNGRIYRLRYKDNELHTLGVIDQSLGLTGTSIQGFQYIDDGYLWCGTNEGVYRFDYQFWLSDSTIRYRFWDQKKGYYDRSGKNSIADNDQNIWVKTNTQLLKISNSMVDQLEENTCSLSLKNLQIYNKDWLREPSKVCHWTNKIIGPLNLSHDQNYLTFSYGFQNCLNSGENEYRYQLKGFDKEWSDWSSNTQAVYSNLPCGDFILSIQGKHLNKAHTVPFSIHVSIAYPWWNKPWFYALIFAALVGLIIAGMRVYAHKIRKEEEKRNEINMSILGLKMKTLQNQLDPHFIFNALNSIQGYILEQETENALDYLSDFSTVLRKNINNADKDYISLSDEIAYLKHYVKLEQMRFMNHFIFEIALSKEINAYNYHIPPMLIQPFIESAIRFGLSTCKGDGLILINFDLEDSQYIRCTIEDNGIGRSKSKEFDAESRKSSHEKTMKIIQERISLLNKMNNNLLKYDYKVFDLYDETQNAVGTKVEIGLPFQKVDN</sequence>
<evidence type="ECO:0000259" key="2">
    <source>
        <dbReference type="Pfam" id="PF06580"/>
    </source>
</evidence>
<dbReference type="AlphaFoldDB" id="A0A425Y790"/>
<keyword evidence="5" id="KW-1185">Reference proteome</keyword>
<dbReference type="OrthoDB" id="908907at2"/>
<dbReference type="EMBL" id="QQWG01000002">
    <property type="protein sequence ID" value="RRG24220.1"/>
    <property type="molecule type" value="Genomic_DNA"/>
</dbReference>
<dbReference type="InterPro" id="IPR011110">
    <property type="entry name" value="Reg_prop"/>
</dbReference>
<dbReference type="InterPro" id="IPR015943">
    <property type="entry name" value="WD40/YVTN_repeat-like_dom_sf"/>
</dbReference>
<dbReference type="Gene3D" id="3.30.565.10">
    <property type="entry name" value="Histidine kinase-like ATPase, C-terminal domain"/>
    <property type="match status" value="1"/>
</dbReference>
<proteinExistence type="predicted"/>
<dbReference type="PANTHER" id="PTHR34220">
    <property type="entry name" value="SENSOR HISTIDINE KINASE YPDA"/>
    <property type="match status" value="1"/>
</dbReference>
<evidence type="ECO:0000313" key="5">
    <source>
        <dbReference type="Proteomes" id="UP000285794"/>
    </source>
</evidence>
<feature type="domain" description="Signal transduction histidine kinase internal region" evidence="2">
    <location>
        <begin position="809"/>
        <end position="887"/>
    </location>
</feature>
<feature type="transmembrane region" description="Helical" evidence="1">
    <location>
        <begin position="767"/>
        <end position="788"/>
    </location>
</feature>
<dbReference type="Pfam" id="PF07495">
    <property type="entry name" value="Y_Y_Y"/>
    <property type="match status" value="1"/>
</dbReference>
<comment type="caution">
    <text evidence="4">The sequence shown here is derived from an EMBL/GenBank/DDBJ whole genome shotgun (WGS) entry which is preliminary data.</text>
</comment>
<gene>
    <name evidence="4" type="ORF">DWB61_03650</name>
</gene>
<dbReference type="RefSeq" id="WP_125029530.1">
    <property type="nucleotide sequence ID" value="NZ_JAPXVP010000002.1"/>
</dbReference>
<evidence type="ECO:0000259" key="3">
    <source>
        <dbReference type="Pfam" id="PF07495"/>
    </source>
</evidence>
<reference evidence="4 5" key="1">
    <citation type="submission" date="2018-07" db="EMBL/GenBank/DDBJ databases">
        <title>Draft genome sequence of Ancylomarina sp. M1P.</title>
        <authorList>
            <person name="Yadav S."/>
            <person name="Villanueva L."/>
            <person name="Damste J.S.S."/>
        </authorList>
    </citation>
    <scope>NUCLEOTIDE SEQUENCE [LARGE SCALE GENOMIC DNA]</scope>
    <source>
        <strain evidence="4 5">M1P</strain>
    </source>
</reference>
<organism evidence="4 5">
    <name type="scientific">Ancylomarina euxinus</name>
    <dbReference type="NCBI Taxonomy" id="2283627"/>
    <lineage>
        <taxon>Bacteria</taxon>
        <taxon>Pseudomonadati</taxon>
        <taxon>Bacteroidota</taxon>
        <taxon>Bacteroidia</taxon>
        <taxon>Marinilabiliales</taxon>
        <taxon>Marinifilaceae</taxon>
        <taxon>Ancylomarina</taxon>
    </lineage>
</organism>
<dbReference type="Gene3D" id="2.60.40.10">
    <property type="entry name" value="Immunoglobulins"/>
    <property type="match status" value="1"/>
</dbReference>
<dbReference type="GO" id="GO:0016020">
    <property type="term" value="C:membrane"/>
    <property type="evidence" value="ECO:0007669"/>
    <property type="project" value="InterPro"/>
</dbReference>
<dbReference type="GO" id="GO:0000155">
    <property type="term" value="F:phosphorelay sensor kinase activity"/>
    <property type="evidence" value="ECO:0007669"/>
    <property type="project" value="InterPro"/>
</dbReference>
<dbReference type="InterPro" id="IPR013783">
    <property type="entry name" value="Ig-like_fold"/>
</dbReference>
<evidence type="ECO:0000256" key="1">
    <source>
        <dbReference type="SAM" id="Phobius"/>
    </source>
</evidence>
<dbReference type="Pfam" id="PF07494">
    <property type="entry name" value="Reg_prop"/>
    <property type="match status" value="1"/>
</dbReference>
<keyword evidence="1" id="KW-1133">Transmembrane helix</keyword>
<dbReference type="InterPro" id="IPR010559">
    <property type="entry name" value="Sig_transdc_His_kin_internal"/>
</dbReference>
<evidence type="ECO:0000313" key="4">
    <source>
        <dbReference type="EMBL" id="RRG24220.1"/>
    </source>
</evidence>
<dbReference type="Pfam" id="PF06580">
    <property type="entry name" value="His_kinase"/>
    <property type="match status" value="1"/>
</dbReference>
<protein>
    <recommendedName>
        <fullName evidence="6">Signal transduction histidine kinase internal region domain-containing protein</fullName>
    </recommendedName>
</protein>
<dbReference type="InterPro" id="IPR036890">
    <property type="entry name" value="HATPase_C_sf"/>
</dbReference>
<keyword evidence="1" id="KW-0812">Transmembrane</keyword>
<dbReference type="PANTHER" id="PTHR34220:SF7">
    <property type="entry name" value="SENSOR HISTIDINE KINASE YPDA"/>
    <property type="match status" value="1"/>
</dbReference>
<dbReference type="Gene3D" id="2.130.10.10">
    <property type="entry name" value="YVTN repeat-like/Quinoprotein amine dehydrogenase"/>
    <property type="match status" value="2"/>
</dbReference>
<feature type="domain" description="Two component regulator three Y" evidence="3">
    <location>
        <begin position="699"/>
        <end position="745"/>
    </location>
</feature>
<evidence type="ECO:0008006" key="6">
    <source>
        <dbReference type="Google" id="ProtNLM"/>
    </source>
</evidence>
<dbReference type="InterPro" id="IPR050640">
    <property type="entry name" value="Bact_2-comp_sensor_kinase"/>
</dbReference>
<accession>A0A425Y790</accession>
<dbReference type="SUPFAM" id="SSF63829">
    <property type="entry name" value="Calcium-dependent phosphotriesterase"/>
    <property type="match status" value="1"/>
</dbReference>